<proteinExistence type="predicted"/>
<accession>A0A699S6W9</accession>
<dbReference type="AlphaFoldDB" id="A0A699S6W9"/>
<feature type="non-terminal residue" evidence="1">
    <location>
        <position position="65"/>
    </location>
</feature>
<evidence type="ECO:0000313" key="1">
    <source>
        <dbReference type="EMBL" id="GFC93023.1"/>
    </source>
</evidence>
<comment type="caution">
    <text evidence="1">The sequence shown here is derived from an EMBL/GenBank/DDBJ whole genome shotgun (WGS) entry which is preliminary data.</text>
</comment>
<dbReference type="EMBL" id="BKCJ011140802">
    <property type="protein sequence ID" value="GFC93023.1"/>
    <property type="molecule type" value="Genomic_DNA"/>
</dbReference>
<organism evidence="1">
    <name type="scientific">Tanacetum cinerariifolium</name>
    <name type="common">Dalmatian daisy</name>
    <name type="synonym">Chrysanthemum cinerariifolium</name>
    <dbReference type="NCBI Taxonomy" id="118510"/>
    <lineage>
        <taxon>Eukaryota</taxon>
        <taxon>Viridiplantae</taxon>
        <taxon>Streptophyta</taxon>
        <taxon>Embryophyta</taxon>
        <taxon>Tracheophyta</taxon>
        <taxon>Spermatophyta</taxon>
        <taxon>Magnoliopsida</taxon>
        <taxon>eudicotyledons</taxon>
        <taxon>Gunneridae</taxon>
        <taxon>Pentapetalae</taxon>
        <taxon>asterids</taxon>
        <taxon>campanulids</taxon>
        <taxon>Asterales</taxon>
        <taxon>Asteraceae</taxon>
        <taxon>Asteroideae</taxon>
        <taxon>Anthemideae</taxon>
        <taxon>Anthemidinae</taxon>
        <taxon>Tanacetum</taxon>
    </lineage>
</organism>
<keyword evidence="1" id="KW-0548">Nucleotidyltransferase</keyword>
<reference evidence="1" key="1">
    <citation type="journal article" date="2019" name="Sci. Rep.">
        <title>Draft genome of Tanacetum cinerariifolium, the natural source of mosquito coil.</title>
        <authorList>
            <person name="Yamashiro T."/>
            <person name="Shiraishi A."/>
            <person name="Satake H."/>
            <person name="Nakayama K."/>
        </authorList>
    </citation>
    <scope>NUCLEOTIDE SEQUENCE</scope>
</reference>
<gene>
    <name evidence="1" type="ORF">Tci_864993</name>
</gene>
<keyword evidence="1" id="KW-0808">Transferase</keyword>
<dbReference type="GO" id="GO:0003964">
    <property type="term" value="F:RNA-directed DNA polymerase activity"/>
    <property type="evidence" value="ECO:0007669"/>
    <property type="project" value="UniProtKB-KW"/>
</dbReference>
<keyword evidence="1" id="KW-0695">RNA-directed DNA polymerase</keyword>
<protein>
    <submittedName>
        <fullName evidence="1">RNA-directed DNA polymerase, eukaryota, reverse transcriptase zinc-binding domain protein</fullName>
    </submittedName>
</protein>
<sequence length="65" mass="7581">MHAMDLAQKAKIKWSIEGEQRDELEREVTIEEIKTAVWNCGTDKSSGPDGFTFDFYRQLWSTIDK</sequence>
<name>A0A699S6W9_TANCI</name>